<dbReference type="STRING" id="1790.A5645_21925"/>
<proteinExistence type="predicted"/>
<dbReference type="RefSeq" id="WP_065121280.1">
    <property type="nucleotide sequence ID" value="NZ_LZKQ01000154.1"/>
</dbReference>
<dbReference type="Proteomes" id="UP000093795">
    <property type="component" value="Unassembled WGS sequence"/>
</dbReference>
<evidence type="ECO:0000313" key="3">
    <source>
        <dbReference type="Proteomes" id="UP000093795"/>
    </source>
</evidence>
<protein>
    <submittedName>
        <fullName evidence="2">Uncharacterized protein</fullName>
    </submittedName>
</protein>
<evidence type="ECO:0000256" key="1">
    <source>
        <dbReference type="SAM" id="SignalP"/>
    </source>
</evidence>
<dbReference type="AlphaFoldDB" id="A0A1A3C855"/>
<dbReference type="OrthoDB" id="4412616at2"/>
<comment type="caution">
    <text evidence="2">The sequence shown here is derived from an EMBL/GenBank/DDBJ whole genome shotgun (WGS) entry which is preliminary data.</text>
</comment>
<evidence type="ECO:0000313" key="2">
    <source>
        <dbReference type="EMBL" id="OBI83250.1"/>
    </source>
</evidence>
<reference evidence="2 3" key="1">
    <citation type="submission" date="2016-06" db="EMBL/GenBank/DDBJ databases">
        <authorList>
            <person name="Kjaerup R.B."/>
            <person name="Dalgaard T.S."/>
            <person name="Juul-Madsen H.R."/>
        </authorList>
    </citation>
    <scope>NUCLEOTIDE SEQUENCE [LARGE SCALE GENOMIC DNA]</scope>
    <source>
        <strain evidence="2 3">1081914.2</strain>
    </source>
</reference>
<name>A0A1A3C855_MYCAS</name>
<feature type="chain" id="PRO_5038376050" evidence="1">
    <location>
        <begin position="24"/>
        <end position="104"/>
    </location>
</feature>
<accession>A0A1A3C855</accession>
<feature type="signal peptide" evidence="1">
    <location>
        <begin position="1"/>
        <end position="23"/>
    </location>
</feature>
<gene>
    <name evidence="2" type="ORF">A9X01_21105</name>
</gene>
<dbReference type="EMBL" id="LZKQ01000154">
    <property type="protein sequence ID" value="OBI83250.1"/>
    <property type="molecule type" value="Genomic_DNA"/>
</dbReference>
<sequence>MIKRILVVSAASLAVTLASTLSAPPSAVADTYCGKSSRGASVYAGNSDTSCQFALSTAEAYHAYGNGSEPFEVKSPVTGQTYTMTCTAAGSVCQGGNNAVVYLR</sequence>
<organism evidence="2 3">
    <name type="scientific">Mycobacterium asiaticum</name>
    <dbReference type="NCBI Taxonomy" id="1790"/>
    <lineage>
        <taxon>Bacteria</taxon>
        <taxon>Bacillati</taxon>
        <taxon>Actinomycetota</taxon>
        <taxon>Actinomycetes</taxon>
        <taxon>Mycobacteriales</taxon>
        <taxon>Mycobacteriaceae</taxon>
        <taxon>Mycobacterium</taxon>
    </lineage>
</organism>
<keyword evidence="1" id="KW-0732">Signal</keyword>